<gene>
    <name evidence="6" type="primary">NAC19</name>
</gene>
<dbReference type="SUPFAM" id="SSF101941">
    <property type="entry name" value="NAC domain"/>
    <property type="match status" value="1"/>
</dbReference>
<evidence type="ECO:0000256" key="1">
    <source>
        <dbReference type="ARBA" id="ARBA00023015"/>
    </source>
</evidence>
<sequence>MEEIGHLPPGFRFDPTDEELVVHFLQRRAYSLPCYPNIIPDLPLSDFDPLELMNNGNKALVSYNKWYFYSQMTSRGGTDDGVITKNGFWKEVGVVEDISTDAAARKKVGSKKYLVFFYVGHDGELSPGGIRSNWALEVYQLCNQFQTRRGRKQPDVNQWVLCRAQEVNNSGSDHLYPEGLSSTDEACLSIDDDSEEITFPH</sequence>
<accession>I6YDS7</accession>
<organism evidence="6">
    <name type="scientific">Tamarix hispida</name>
    <dbReference type="NCBI Taxonomy" id="189793"/>
    <lineage>
        <taxon>Eukaryota</taxon>
        <taxon>Viridiplantae</taxon>
        <taxon>Streptophyta</taxon>
        <taxon>Embryophyta</taxon>
        <taxon>Tracheophyta</taxon>
        <taxon>Spermatophyta</taxon>
        <taxon>Magnoliopsida</taxon>
        <taxon>eudicotyledons</taxon>
        <taxon>Gunneridae</taxon>
        <taxon>Pentapetalae</taxon>
        <taxon>Caryophyllales</taxon>
        <taxon>Tamaricaceae</taxon>
        <taxon>Tamarix</taxon>
    </lineage>
</organism>
<dbReference type="AlphaFoldDB" id="I6YDS7"/>
<dbReference type="GO" id="GO:0003677">
    <property type="term" value="F:DNA binding"/>
    <property type="evidence" value="ECO:0007669"/>
    <property type="project" value="UniProtKB-KW"/>
</dbReference>
<dbReference type="EMBL" id="JQ974973">
    <property type="protein sequence ID" value="AFN55279.1"/>
    <property type="molecule type" value="mRNA"/>
</dbReference>
<dbReference type="InterPro" id="IPR036093">
    <property type="entry name" value="NAC_dom_sf"/>
</dbReference>
<evidence type="ECO:0000256" key="2">
    <source>
        <dbReference type="ARBA" id="ARBA00023125"/>
    </source>
</evidence>
<reference evidence="6" key="1">
    <citation type="submission" date="2012-04" db="EMBL/GenBank/DDBJ databases">
        <authorList>
            <person name="Wang Y."/>
            <person name="Wang L."/>
            <person name="Wang C."/>
        </authorList>
    </citation>
    <scope>NUCLEOTIDE SEQUENCE</scope>
</reference>
<dbReference type="Gene3D" id="2.170.150.80">
    <property type="entry name" value="NAC domain"/>
    <property type="match status" value="1"/>
</dbReference>
<proteinExistence type="evidence at transcript level"/>
<name>I6YDS7_9CARY</name>
<dbReference type="PANTHER" id="PTHR31719:SF134">
    <property type="entry name" value="NAC DOMAIN-CONTAINING PROTEIN 104"/>
    <property type="match status" value="1"/>
</dbReference>
<dbReference type="PANTHER" id="PTHR31719">
    <property type="entry name" value="NAC TRANSCRIPTION FACTOR 56"/>
    <property type="match status" value="1"/>
</dbReference>
<protein>
    <submittedName>
        <fullName evidence="6">NAC domain-containing protein</fullName>
    </submittedName>
</protein>
<dbReference type="InterPro" id="IPR003441">
    <property type="entry name" value="NAC-dom"/>
</dbReference>
<dbReference type="Pfam" id="PF02365">
    <property type="entry name" value="NAM"/>
    <property type="match status" value="1"/>
</dbReference>
<keyword evidence="2" id="KW-0238">DNA-binding</keyword>
<feature type="domain" description="NAC" evidence="5">
    <location>
        <begin position="7"/>
        <end position="167"/>
    </location>
</feature>
<dbReference type="PROSITE" id="PS51005">
    <property type="entry name" value="NAC"/>
    <property type="match status" value="1"/>
</dbReference>
<keyword evidence="4" id="KW-0539">Nucleus</keyword>
<keyword evidence="1" id="KW-0805">Transcription regulation</keyword>
<evidence type="ECO:0000256" key="3">
    <source>
        <dbReference type="ARBA" id="ARBA00023163"/>
    </source>
</evidence>
<evidence type="ECO:0000259" key="5">
    <source>
        <dbReference type="PROSITE" id="PS51005"/>
    </source>
</evidence>
<dbReference type="GO" id="GO:0048731">
    <property type="term" value="P:system development"/>
    <property type="evidence" value="ECO:0007669"/>
    <property type="project" value="TreeGrafter"/>
</dbReference>
<keyword evidence="3" id="KW-0804">Transcription</keyword>
<evidence type="ECO:0000256" key="4">
    <source>
        <dbReference type="ARBA" id="ARBA00023242"/>
    </source>
</evidence>
<dbReference type="GO" id="GO:0006355">
    <property type="term" value="P:regulation of DNA-templated transcription"/>
    <property type="evidence" value="ECO:0007669"/>
    <property type="project" value="InterPro"/>
</dbReference>
<evidence type="ECO:0000313" key="6">
    <source>
        <dbReference type="EMBL" id="AFN55279.1"/>
    </source>
</evidence>